<evidence type="ECO:0000256" key="1">
    <source>
        <dbReference type="SAM" id="Coils"/>
    </source>
</evidence>
<evidence type="ECO:0000313" key="3">
    <source>
        <dbReference type="EMBL" id="KSV59339.1"/>
    </source>
</evidence>
<comment type="caution">
    <text evidence="3">The sequence shown here is derived from an EMBL/GenBank/DDBJ whole genome shotgun (WGS) entry which is preliminary data.</text>
</comment>
<evidence type="ECO:0000313" key="4">
    <source>
        <dbReference type="Proteomes" id="UP000054874"/>
    </source>
</evidence>
<dbReference type="RefSeq" id="WP_058352408.1">
    <property type="nucleotide sequence ID" value="NZ_CABMMD010000147.1"/>
</dbReference>
<name>A0A0V8QFG2_9FIRM</name>
<keyword evidence="1" id="KW-0175">Coiled coil</keyword>
<proteinExistence type="predicted"/>
<protein>
    <submittedName>
        <fullName evidence="3">Uncharacterized protein</fullName>
    </submittedName>
</protein>
<dbReference type="STRING" id="290052.ASU35_09270"/>
<gene>
    <name evidence="3" type="ORF">ASU35_09270</name>
</gene>
<dbReference type="AlphaFoldDB" id="A0A0V8QFG2"/>
<accession>A0A0V8QFG2</accession>
<sequence>MDEREKREAEEEKLIKEAREEAARIVKEAEDTARQIYGSSLEYVDDMLSEVNLIVLRSKELMRLQMESMLEEFDAKIDLLSGHKEELLELLREHTEEGRQPIKKGQYEIKIADEWKERVEGMLEGANRPLEELLPQQPEEEEPEGEYSAADFNLDEEYFNWLEEQER</sequence>
<evidence type="ECO:0000256" key="2">
    <source>
        <dbReference type="SAM" id="MobiDB-lite"/>
    </source>
</evidence>
<dbReference type="EMBL" id="LNAM01000147">
    <property type="protein sequence ID" value="KSV59339.1"/>
    <property type="molecule type" value="Genomic_DNA"/>
</dbReference>
<dbReference type="Proteomes" id="UP000054874">
    <property type="component" value="Unassembled WGS sequence"/>
</dbReference>
<keyword evidence="4" id="KW-1185">Reference proteome</keyword>
<reference evidence="3 4" key="1">
    <citation type="submission" date="2015-11" db="EMBL/GenBank/DDBJ databases">
        <title>Butyribacter intestini gen. nov., sp. nov., a butyric acid-producing bacterium of the family Lachnospiraceae isolated from the human faeces.</title>
        <authorList>
            <person name="Zou Y."/>
            <person name="Xue W."/>
            <person name="Luo G."/>
            <person name="Lv M."/>
        </authorList>
    </citation>
    <scope>NUCLEOTIDE SEQUENCE [LARGE SCALE GENOMIC DNA]</scope>
    <source>
        <strain evidence="3 4">ACET-33324</strain>
    </source>
</reference>
<feature type="region of interest" description="Disordered" evidence="2">
    <location>
        <begin position="126"/>
        <end position="152"/>
    </location>
</feature>
<organism evidence="3 4">
    <name type="scientific">Acetivibrio ethanolgignens</name>
    <dbReference type="NCBI Taxonomy" id="290052"/>
    <lineage>
        <taxon>Bacteria</taxon>
        <taxon>Bacillati</taxon>
        <taxon>Bacillota</taxon>
        <taxon>Clostridia</taxon>
        <taxon>Eubacteriales</taxon>
        <taxon>Oscillospiraceae</taxon>
        <taxon>Acetivibrio</taxon>
    </lineage>
</organism>
<feature type="coiled-coil region" evidence="1">
    <location>
        <begin position="1"/>
        <end position="35"/>
    </location>
</feature>